<dbReference type="InterPro" id="IPR027275">
    <property type="entry name" value="PRC-brl_dom"/>
</dbReference>
<comment type="caution">
    <text evidence="3">The sequence shown here is derived from an EMBL/GenBank/DDBJ whole genome shotgun (WGS) entry which is preliminary data.</text>
</comment>
<proteinExistence type="predicted"/>
<feature type="region of interest" description="Disordered" evidence="1">
    <location>
        <begin position="1"/>
        <end position="20"/>
    </location>
</feature>
<evidence type="ECO:0000259" key="2">
    <source>
        <dbReference type="Pfam" id="PF05239"/>
    </source>
</evidence>
<protein>
    <recommendedName>
        <fullName evidence="2">PRC-barrel domain-containing protein</fullName>
    </recommendedName>
</protein>
<reference evidence="4" key="1">
    <citation type="journal article" date="2018" name="Front. Microbiol.">
        <title>Genome-Based Analysis Reveals the Taxonomy and Diversity of the Family Idiomarinaceae.</title>
        <authorList>
            <person name="Liu Y."/>
            <person name="Lai Q."/>
            <person name="Shao Z."/>
        </authorList>
    </citation>
    <scope>NUCLEOTIDE SEQUENCE [LARGE SCALE GENOMIC DNA]</scope>
    <source>
        <strain evidence="4">AIS</strain>
    </source>
</reference>
<evidence type="ECO:0000313" key="3">
    <source>
        <dbReference type="EMBL" id="RUO36050.1"/>
    </source>
</evidence>
<keyword evidence="4" id="KW-1185">Reference proteome</keyword>
<accession>A0A432WQK1</accession>
<dbReference type="Pfam" id="PF05239">
    <property type="entry name" value="PRC"/>
    <property type="match status" value="1"/>
</dbReference>
<evidence type="ECO:0000256" key="1">
    <source>
        <dbReference type="SAM" id="MobiDB-lite"/>
    </source>
</evidence>
<dbReference type="PANTHER" id="PTHR36505">
    <property type="entry name" value="BLR1072 PROTEIN"/>
    <property type="match status" value="1"/>
</dbReference>
<name>A0A432WQK1_9GAMM</name>
<dbReference type="InterPro" id="IPR011033">
    <property type="entry name" value="PRC_barrel-like_sf"/>
</dbReference>
<dbReference type="SUPFAM" id="SSF50346">
    <property type="entry name" value="PRC-barrel domain"/>
    <property type="match status" value="1"/>
</dbReference>
<gene>
    <name evidence="3" type="ORF">CWE13_10760</name>
</gene>
<organism evidence="3 4">
    <name type="scientific">Aliidiomarina shirensis</name>
    <dbReference type="NCBI Taxonomy" id="1048642"/>
    <lineage>
        <taxon>Bacteria</taxon>
        <taxon>Pseudomonadati</taxon>
        <taxon>Pseudomonadota</taxon>
        <taxon>Gammaproteobacteria</taxon>
        <taxon>Alteromonadales</taxon>
        <taxon>Idiomarinaceae</taxon>
        <taxon>Aliidiomarina</taxon>
    </lineage>
</organism>
<sequence>MQSRGHIAAVPHNGSHASNLIGMDVETNDDESIGSVDDLVIDSNGQVVAIVVSVGGFLGIGQKDVAIGWGNVTRSGTADDQELRANVTRDALKSAPEFASRN</sequence>
<dbReference type="AlphaFoldDB" id="A0A432WQK1"/>
<dbReference type="Gene3D" id="2.30.30.240">
    <property type="entry name" value="PRC-barrel domain"/>
    <property type="match status" value="1"/>
</dbReference>
<dbReference type="Proteomes" id="UP000286934">
    <property type="component" value="Unassembled WGS sequence"/>
</dbReference>
<dbReference type="EMBL" id="PIPP01000005">
    <property type="protein sequence ID" value="RUO36050.1"/>
    <property type="molecule type" value="Genomic_DNA"/>
</dbReference>
<feature type="domain" description="PRC-barrel" evidence="2">
    <location>
        <begin position="15"/>
        <end position="72"/>
    </location>
</feature>
<evidence type="ECO:0000313" key="4">
    <source>
        <dbReference type="Proteomes" id="UP000286934"/>
    </source>
</evidence>
<dbReference type="OrthoDB" id="6366681at2"/>
<dbReference type="PANTHER" id="PTHR36505:SF1">
    <property type="entry name" value="BLR1072 PROTEIN"/>
    <property type="match status" value="1"/>
</dbReference>